<comment type="caution">
    <text evidence="2">The sequence shown here is derived from an EMBL/GenBank/DDBJ whole genome shotgun (WGS) entry which is preliminary data.</text>
</comment>
<reference evidence="2 3" key="1">
    <citation type="journal article" date="2019" name="Int. J. Syst. Evol. Microbiol.">
        <title>The Global Catalogue of Microorganisms (GCM) 10K type strain sequencing project: providing services to taxonomists for standard genome sequencing and annotation.</title>
        <authorList>
            <consortium name="The Broad Institute Genomics Platform"/>
            <consortium name="The Broad Institute Genome Sequencing Center for Infectious Disease"/>
            <person name="Wu L."/>
            <person name="Ma J."/>
        </authorList>
    </citation>
    <scope>NUCLEOTIDE SEQUENCE [LARGE SCALE GENOMIC DNA]</scope>
    <source>
        <strain evidence="2 3">JCM 15575</strain>
    </source>
</reference>
<dbReference type="SUPFAM" id="SSF56399">
    <property type="entry name" value="ADP-ribosylation"/>
    <property type="match status" value="1"/>
</dbReference>
<organism evidence="2 3">
    <name type="scientific">Microbacterium lacus</name>
    <dbReference type="NCBI Taxonomy" id="415217"/>
    <lineage>
        <taxon>Bacteria</taxon>
        <taxon>Bacillati</taxon>
        <taxon>Actinomycetota</taxon>
        <taxon>Actinomycetes</taxon>
        <taxon>Micrococcales</taxon>
        <taxon>Microbacteriaceae</taxon>
        <taxon>Microbacterium</taxon>
    </lineage>
</organism>
<protein>
    <recommendedName>
        <fullName evidence="1">Pierisin-like domain-containing protein</fullName>
    </recommendedName>
</protein>
<evidence type="ECO:0000313" key="3">
    <source>
        <dbReference type="Proteomes" id="UP001500596"/>
    </source>
</evidence>
<dbReference type="InterPro" id="IPR054695">
    <property type="entry name" value="Pierisin-like_dom"/>
</dbReference>
<evidence type="ECO:0000313" key="2">
    <source>
        <dbReference type="EMBL" id="GAA1680702.1"/>
    </source>
</evidence>
<sequence>MSGIKSVIRELKEAVLKGLGHTKDRLPGLADRLTDQFGTVRRGVDDVDVFEAPPALTGNSTDRVDRTSTELLFRADNRPPSVIFSEGFQVLDAGNNDLDHFVRTNAPSNFVSTSRDENLYRRWGSAWRYTVDAPGGIDVDATMPNGPFAPHQPAPEFEIAFQGGVPAENVVGANPVRPGGDLGEFIPNPNYSGGR</sequence>
<evidence type="ECO:0000259" key="1">
    <source>
        <dbReference type="Pfam" id="PF22596"/>
    </source>
</evidence>
<dbReference type="RefSeq" id="WP_344055219.1">
    <property type="nucleotide sequence ID" value="NZ_BAAAPK010000001.1"/>
</dbReference>
<name>A0ABN2H256_9MICO</name>
<keyword evidence="3" id="KW-1185">Reference proteome</keyword>
<accession>A0ABN2H256</accession>
<dbReference type="Proteomes" id="UP001500596">
    <property type="component" value="Unassembled WGS sequence"/>
</dbReference>
<feature type="domain" description="Pierisin-like" evidence="1">
    <location>
        <begin position="72"/>
        <end position="191"/>
    </location>
</feature>
<dbReference type="EMBL" id="BAAAPK010000001">
    <property type="protein sequence ID" value="GAA1680702.1"/>
    <property type="molecule type" value="Genomic_DNA"/>
</dbReference>
<gene>
    <name evidence="2" type="ORF">GCM10009807_25820</name>
</gene>
<dbReference type="Gene3D" id="3.90.210.10">
    <property type="entry name" value="Heat-Labile Enterotoxin, subunit A"/>
    <property type="match status" value="1"/>
</dbReference>
<dbReference type="Pfam" id="PF22596">
    <property type="entry name" value="Scabin-like"/>
    <property type="match status" value="1"/>
</dbReference>
<proteinExistence type="predicted"/>